<dbReference type="Gene3D" id="2.10.25.10">
    <property type="entry name" value="Laminin"/>
    <property type="match status" value="1"/>
</dbReference>
<evidence type="ECO:0000313" key="2">
    <source>
        <dbReference type="EMBL" id="JAC28524.1"/>
    </source>
</evidence>
<proteinExistence type="evidence at transcript level"/>
<evidence type="ECO:0000256" key="1">
    <source>
        <dbReference type="SAM" id="SignalP"/>
    </source>
</evidence>
<keyword evidence="1" id="KW-0732">Signal</keyword>
<dbReference type="AlphaFoldDB" id="A0A023G3W8"/>
<name>A0A023G3W8_AMBTT</name>
<dbReference type="SUPFAM" id="SSF57567">
    <property type="entry name" value="Serine protease inhibitors"/>
    <property type="match status" value="1"/>
</dbReference>
<feature type="chain" id="PRO_5001518164" evidence="1">
    <location>
        <begin position="21"/>
        <end position="127"/>
    </location>
</feature>
<feature type="signal peptide" evidence="1">
    <location>
        <begin position="1"/>
        <end position="20"/>
    </location>
</feature>
<organism evidence="2">
    <name type="scientific">Amblyomma triste</name>
    <name type="common">Neotropical tick</name>
    <dbReference type="NCBI Taxonomy" id="251400"/>
    <lineage>
        <taxon>Eukaryota</taxon>
        <taxon>Metazoa</taxon>
        <taxon>Ecdysozoa</taxon>
        <taxon>Arthropoda</taxon>
        <taxon>Chelicerata</taxon>
        <taxon>Arachnida</taxon>
        <taxon>Acari</taxon>
        <taxon>Parasitiformes</taxon>
        <taxon>Ixodida</taxon>
        <taxon>Ixodoidea</taxon>
        <taxon>Ixodidae</taxon>
        <taxon>Amblyomminae</taxon>
        <taxon>Amblyomma</taxon>
    </lineage>
</organism>
<reference evidence="2" key="1">
    <citation type="submission" date="2014-03" db="EMBL/GenBank/DDBJ databases">
        <title>The sialotranscriptome of Amblyomma triste, Amblyomma parvum and Amblyomma cajennense ticks, uncovered by 454-based RNA-seq.</title>
        <authorList>
            <person name="Garcia G.R."/>
            <person name="Gardinassi L.G."/>
            <person name="Ribeiro J.M."/>
            <person name="Anatriello E."/>
            <person name="Ferreira B.R."/>
            <person name="Moreira H.N."/>
            <person name="Mafra C."/>
            <person name="Olegario M.M."/>
            <person name="Szabo P.J."/>
            <person name="Miranda-Santos I.K."/>
            <person name="Maruyama S.R."/>
        </authorList>
    </citation>
    <scope>NUCLEOTIDE SEQUENCE</scope>
    <source>
        <strain evidence="2">Mato Grasso do Sul</strain>
        <tissue evidence="2">Salivary glands</tissue>
    </source>
</reference>
<sequence length="127" mass="14306">MKTALVIFAALLVLVIGVAAVRYPLPPPKVKPGKRPEPRICGLFWGAAKHLNKCGRNEVCRPGSRTCGENKCWLANAPGGRPHRCSTDNLPRCFCKRGTWRNRYGECVRLRRCFKKQFPTNLNRPSC</sequence>
<dbReference type="InterPro" id="IPR036084">
    <property type="entry name" value="Ser_inhib-like_sf"/>
</dbReference>
<protein>
    <submittedName>
        <fullName evidence="2">Putative tick til 21</fullName>
    </submittedName>
</protein>
<dbReference type="EMBL" id="GBBM01006894">
    <property type="protein sequence ID" value="JAC28524.1"/>
    <property type="molecule type" value="mRNA"/>
</dbReference>
<accession>A0A023G3W8</accession>